<dbReference type="OrthoDB" id="9807451at2"/>
<evidence type="ECO:0000313" key="5">
    <source>
        <dbReference type="Proteomes" id="UP000077020"/>
    </source>
</evidence>
<dbReference type="RefSeq" id="WP_013240399.1">
    <property type="nucleotide sequence ID" value="NC_014328.1"/>
</dbReference>
<evidence type="ECO:0000259" key="1">
    <source>
        <dbReference type="Pfam" id="PF02579"/>
    </source>
</evidence>
<reference evidence="3 5" key="3">
    <citation type="journal article" date="2016" name="Biotechnol. Bioeng.">
        <title>Traits of selected Clostridium strains for syngas fermentation to ethanol.</title>
        <authorList>
            <person name="Martin M.E."/>
            <person name="Richter H."/>
            <person name="Saha S."/>
            <person name="Angenent L.T."/>
        </authorList>
    </citation>
    <scope>NUCLEOTIDE SEQUENCE [LARGE SCALE GENOMIC DNA]</scope>
    <source>
        <strain evidence="3 5">PETC</strain>
    </source>
</reference>
<dbReference type="Pfam" id="PF02579">
    <property type="entry name" value="Nitro_FeMo-Co"/>
    <property type="match status" value="1"/>
</dbReference>
<dbReference type="Proteomes" id="UP000077020">
    <property type="component" value="Unassembled WGS sequence"/>
</dbReference>
<name>D8GU08_CLOLD</name>
<dbReference type="HOGENOM" id="CLU_104194_0_0_9"/>
<keyword evidence="5" id="KW-1185">Reference proteome</keyword>
<dbReference type="eggNOG" id="COG1433">
    <property type="taxonomic scope" value="Bacteria"/>
</dbReference>
<organism evidence="2 4">
    <name type="scientific">Clostridium ljungdahlii (strain ATCC 55383 / DSM 13528 / PETC)</name>
    <dbReference type="NCBI Taxonomy" id="748727"/>
    <lineage>
        <taxon>Bacteria</taxon>
        <taxon>Bacillati</taxon>
        <taxon>Bacillota</taxon>
        <taxon>Clostridia</taxon>
        <taxon>Eubacteriales</taxon>
        <taxon>Clostridiaceae</taxon>
        <taxon>Clostridium</taxon>
    </lineage>
</organism>
<dbReference type="STRING" id="748727.CLJU_c37950"/>
<dbReference type="PANTHER" id="PTHR42983">
    <property type="entry name" value="DINITROGENASE IRON-MOLYBDENUM COFACTOR PROTEIN-RELATED"/>
    <property type="match status" value="1"/>
</dbReference>
<proteinExistence type="predicted"/>
<protein>
    <submittedName>
        <fullName evidence="3">Dinitrogenase iron-molybdenum cofactor</fullName>
    </submittedName>
</protein>
<gene>
    <name evidence="2" type="ordered locus">CLJU_c37950</name>
    <name evidence="3" type="ORF">WX45_00280</name>
</gene>
<dbReference type="KEGG" id="clj:CLJU_c37950"/>
<accession>D8GU08</accession>
<dbReference type="EMBL" id="LITS01000017">
    <property type="protein sequence ID" value="OAA85638.1"/>
    <property type="molecule type" value="Genomic_DNA"/>
</dbReference>
<feature type="domain" description="Dinitrogenase iron-molybdenum cofactor biosynthesis" evidence="1">
    <location>
        <begin position="13"/>
        <end position="100"/>
    </location>
</feature>
<evidence type="ECO:0000313" key="4">
    <source>
        <dbReference type="Proteomes" id="UP000001656"/>
    </source>
</evidence>
<dbReference type="InterPro" id="IPR003731">
    <property type="entry name" value="Di-Nase_FeMo-co_biosynth"/>
</dbReference>
<dbReference type="PATRIC" id="fig|748727.19.peg.893"/>
<evidence type="ECO:0000313" key="3">
    <source>
        <dbReference type="EMBL" id="OAA85638.1"/>
    </source>
</evidence>
<dbReference type="Proteomes" id="UP000001656">
    <property type="component" value="Chromosome"/>
</dbReference>
<dbReference type="SUPFAM" id="SSF53146">
    <property type="entry name" value="Nitrogenase accessory factor-like"/>
    <property type="match status" value="1"/>
</dbReference>
<reference evidence="2" key="1">
    <citation type="submission" date="2009-07" db="EMBL/GenBank/DDBJ databases">
        <authorList>
            <person name="Koepke M."/>
            <person name="Hujer S."/>
            <person name="Held C."/>
            <person name="Wiezer A."/>
            <person name="Liesegang H."/>
            <person name="Ehrenreich A."/>
            <person name="Gottschalk G."/>
            <person name="Duerre P."/>
        </authorList>
    </citation>
    <scope>NUCLEOTIDE SEQUENCE</scope>
    <source>
        <strain evidence="2">DSM 13528</strain>
    </source>
</reference>
<dbReference type="EMBL" id="CP001666">
    <property type="protein sequence ID" value="ADK16821.1"/>
    <property type="molecule type" value="Genomic_DNA"/>
</dbReference>
<dbReference type="InterPro" id="IPR036105">
    <property type="entry name" value="DiNase_FeMo-co_biosyn_sf"/>
</dbReference>
<dbReference type="Gene3D" id="3.30.420.130">
    <property type="entry name" value="Dinitrogenase iron-molybdenum cofactor biosynthesis domain"/>
    <property type="match status" value="1"/>
</dbReference>
<sequence>MNIAVAAEGENLNSIVSDKFEKCLYLLIVNMNDLSIKTIKNEKPCKGLSQKNLADEILKYDCEALITGDIQLTAFDILADEGVTRFFGAGYSVEKTLELMDKRSLKLIRNCNGTDSCSGNHH</sequence>
<dbReference type="AlphaFoldDB" id="D8GU08"/>
<evidence type="ECO:0000313" key="2">
    <source>
        <dbReference type="EMBL" id="ADK16821.1"/>
    </source>
</evidence>
<dbReference type="PANTHER" id="PTHR42983:SF1">
    <property type="entry name" value="IRON-MOLYBDENUM PROTEIN"/>
    <property type="match status" value="1"/>
</dbReference>
<reference evidence="2 4" key="2">
    <citation type="journal article" date="2010" name="Proc. Natl. Acad. Sci. U.S.A.">
        <title>Clostridium ljungdahlii represents a microbial production platform based on syngas.</title>
        <authorList>
            <person name="Kopke M."/>
            <person name="Held C."/>
            <person name="Hujer S."/>
            <person name="Liesegang H."/>
            <person name="Wiezer A."/>
            <person name="Wollherr A."/>
            <person name="Ehrenreich A."/>
            <person name="Liebl W."/>
            <person name="Gottschalk G."/>
            <person name="Durre P."/>
        </authorList>
    </citation>
    <scope>NUCLEOTIDE SEQUENCE [LARGE SCALE GENOMIC DNA]</scope>
    <source>
        <strain evidence="4">ATCC 55383 / DSM 13528 / PETC</strain>
        <strain evidence="2">DSM 13528</strain>
    </source>
</reference>